<feature type="compositionally biased region" description="Gly residues" evidence="6">
    <location>
        <begin position="1896"/>
        <end position="1915"/>
    </location>
</feature>
<dbReference type="PANTHER" id="PTHR23185">
    <property type="entry name" value="PROTEIN VIRILIZER HOMOLOG"/>
    <property type="match status" value="1"/>
</dbReference>
<keyword evidence="5" id="KW-0539">Nucleus</keyword>
<feature type="compositionally biased region" description="Low complexity" evidence="6">
    <location>
        <begin position="288"/>
        <end position="297"/>
    </location>
</feature>
<name>A0A8B7XVJ4_ACAPL</name>
<feature type="compositionally biased region" description="Basic and acidic residues" evidence="6">
    <location>
        <begin position="378"/>
        <end position="421"/>
    </location>
</feature>
<feature type="region of interest" description="Disordered" evidence="6">
    <location>
        <begin position="134"/>
        <end position="160"/>
    </location>
</feature>
<evidence type="ECO:0000256" key="2">
    <source>
        <dbReference type="ARBA" id="ARBA00008371"/>
    </source>
</evidence>
<keyword evidence="8" id="KW-1185">Reference proteome</keyword>
<dbReference type="GO" id="GO:0008380">
    <property type="term" value="P:RNA splicing"/>
    <property type="evidence" value="ECO:0007669"/>
    <property type="project" value="UniProtKB-KW"/>
</dbReference>
<feature type="domain" description="Virilizer N-terminal" evidence="7">
    <location>
        <begin position="7"/>
        <end position="277"/>
    </location>
</feature>
<proteinExistence type="inferred from homology"/>
<feature type="compositionally biased region" description="Polar residues" evidence="6">
    <location>
        <begin position="759"/>
        <end position="774"/>
    </location>
</feature>
<dbReference type="InterPro" id="IPR031801">
    <property type="entry name" value="VIR_N"/>
</dbReference>
<dbReference type="KEGG" id="aplc:110975607"/>
<dbReference type="CTD" id="25962"/>
<dbReference type="OrthoDB" id="2011702at2759"/>
<protein>
    <submittedName>
        <fullName evidence="9">Protein virilizer homolog</fullName>
    </submittedName>
</protein>
<dbReference type="GO" id="GO:0003723">
    <property type="term" value="F:RNA binding"/>
    <property type="evidence" value="ECO:0007669"/>
    <property type="project" value="TreeGrafter"/>
</dbReference>
<evidence type="ECO:0000256" key="1">
    <source>
        <dbReference type="ARBA" id="ARBA00004123"/>
    </source>
</evidence>
<evidence type="ECO:0000313" key="8">
    <source>
        <dbReference type="Proteomes" id="UP000694845"/>
    </source>
</evidence>
<keyword evidence="3" id="KW-0507">mRNA processing</keyword>
<evidence type="ECO:0000256" key="3">
    <source>
        <dbReference type="ARBA" id="ARBA00022664"/>
    </source>
</evidence>
<evidence type="ECO:0000313" key="9">
    <source>
        <dbReference type="RefSeq" id="XP_022083896.1"/>
    </source>
</evidence>
<evidence type="ECO:0000256" key="6">
    <source>
        <dbReference type="SAM" id="MobiDB-lite"/>
    </source>
</evidence>
<dbReference type="PANTHER" id="PTHR23185:SF0">
    <property type="entry name" value="PROTEIN VIRILIZER HOMOLOG"/>
    <property type="match status" value="1"/>
</dbReference>
<dbReference type="InterPro" id="IPR016024">
    <property type="entry name" value="ARM-type_fold"/>
</dbReference>
<feature type="compositionally biased region" description="Basic and acidic residues" evidence="6">
    <location>
        <begin position="456"/>
        <end position="471"/>
    </location>
</feature>
<feature type="region of interest" description="Disordered" evidence="6">
    <location>
        <begin position="1615"/>
        <end position="1637"/>
    </location>
</feature>
<keyword evidence="4" id="KW-0508">mRNA splicing</keyword>
<comment type="subcellular location">
    <subcellularLocation>
        <location evidence="1">Nucleus</location>
    </subcellularLocation>
</comment>
<reference evidence="9" key="1">
    <citation type="submission" date="2025-08" db="UniProtKB">
        <authorList>
            <consortium name="RefSeq"/>
        </authorList>
    </citation>
    <scope>IDENTIFICATION</scope>
</reference>
<feature type="compositionally biased region" description="Basic and acidic residues" evidence="6">
    <location>
        <begin position="182"/>
        <end position="193"/>
    </location>
</feature>
<feature type="region of interest" description="Disordered" evidence="6">
    <location>
        <begin position="756"/>
        <end position="799"/>
    </location>
</feature>
<feature type="region of interest" description="Disordered" evidence="6">
    <location>
        <begin position="1798"/>
        <end position="1817"/>
    </location>
</feature>
<dbReference type="SUPFAM" id="SSF48371">
    <property type="entry name" value="ARM repeat"/>
    <property type="match status" value="1"/>
</dbReference>
<dbReference type="GO" id="GO:0005634">
    <property type="term" value="C:nucleus"/>
    <property type="evidence" value="ECO:0007669"/>
    <property type="project" value="UniProtKB-SubCell"/>
</dbReference>
<dbReference type="OMA" id="YWLEPLP"/>
<accession>A0A8B7XVJ4</accession>
<comment type="similarity">
    <text evidence="2">Belongs to the vir family.</text>
</comment>
<feature type="region of interest" description="Disordered" evidence="6">
    <location>
        <begin position="182"/>
        <end position="478"/>
    </location>
</feature>
<dbReference type="GO" id="GO:0036396">
    <property type="term" value="C:RNA N6-methyladenosine methyltransferase complex"/>
    <property type="evidence" value="ECO:0007669"/>
    <property type="project" value="TreeGrafter"/>
</dbReference>
<feature type="compositionally biased region" description="Basic and acidic residues" evidence="6">
    <location>
        <begin position="1798"/>
        <end position="1816"/>
    </location>
</feature>
<sequence>MAEENMGELLFCDTFSHENKEDLNLDLVQFPWPVCISEVRVIPRAMVAHPELQDQGRLGETSPSTFKLELFINNLNKPGSAVFEQLGVLDYVDNSKIQLIPSSTAPTDGVVLRGWYHKVTVAIYGILASHKKRAEERAVSPPPPPPPPKQSIHGSKRAADDTTEFLAHELTQKQPILPQQHHKWEWEQQEREQSAPPKRARYAEPAAETERHQPPPASHAIPSTASRRGPRTPSPPPPAQEQWEPSQPHPSEPWSSGDAAKESWKTQDTWEAGEPEEQGGQGREWETNDTWETTDTWEPGDATEWEEQTTPTEPPSQKPSYTDPWHDDHTRLPATSGGGSSGRSQKKHRKHRGPRTPPGEPQGSPSPPDYAQPGEQYQESRRHRESSRRRGGDSPRREARRDKESRREVDARRDEGRRDSEEPPVTAEPGEIVQETAEVEELFEPLTPETSPSHQFSDRETMEDDRSREPTEDTEMESIGQPYEEISDEEGMDEVGSLDGLMDTEGLEVDGLEGESWPDIVTFDPFQVELVPLTTYPAPYPVPQDQVTPAKHDASMEDSKALLDALKEHKDKEYGPRWVAALEPLPALLPQALTGLDDRSLLTLAQWSVEALSQDRARGQPIGVNMRQLKAGMRLSSALCDCGQRVAVKLLELGVLDALMSLLFGDHVASSLKLMALKALDSATNWREGIQRFLGPCPPVDGLGNAPRTYYQRLVKLLLSEQTVRVVTATTALLKKIHVYEVLTTLRDTVDSILDSDAEPSSSPAVSLKQSSKFDSGDLDTPQQHSSGPGTPLEGEVLGDCGGVSNTDIETILDCLQELCTTLRTASYSIVQPPIKAFPTTAKVTGPPSSADPYPVLYHMFQTRKLLESLLVLVSCPATSGNESIMSAAVELLTAIMKSLKGLLFFSANQAATKALCQCLTASLDEDSPQQEDGGGGGASPLQQAGLQLLHSLACLQYCDQLRQAVGRPGSDSWGQDPDPNSNDAVEVLRGLCSVSFVTAGRMALAHVFTMGDNLDCLLSFVEPKERGESPTKSRKTASHGYAMQVLSCVVQYNENIAALSTYQVQLELGCMGDAALSKWLNPIRGVKLDGDCISKMIDYINKESDELGHNLLGAGPGIVTCLRVLRHLACAPLDMQRGDCQKDLQYKLAVIQLYSSSAMNAFINIIKRLGDRLLRPWQQGYSLSTTQVHLVEALVSPALQLVKVMLSELLTTGSVQFKDERLVTCLLPLHTVLCSVPSSIMLPSDAQRIQSDIIDILLSYTMMPSTQPDTEEGIASSSWTVMLKEVLQYIQSAACAYIGGLTVLSELLPLPLPMQAQEPLSATEVQQALNLRRLWSLHLHSESVHIQQIIKDLGGSSCPPLQQILRRVCWQLADLAAPTALTVVRSLLDVLIESLAQGEEGGKKAQPAGETTGEGEEANKKTQPCNSDAARILTLVVYLVSQPAIKAPLLHLFRSSLKSDEKYSELLPWLLSLLNVVSDSSFHLQAQECIVALLQSICGPEITLLSTDTLSVNEQLANSLPGKEHMEMICSALLDHVTSPDQSYASILPSLRTLSMLLDHDYGFLFVKCALDKTPGAFHSLFTRLQTSFHKDSSDYLSTLSTALDLLQMLLTVEGGGPSSEGEQEPCPEEGGAGGSSAGLYRTKALSAAQLKEYLVWGGKTHPVSQLEKTLIECCKEDEILESLLDSISGLIQTLDSPEEPDPAKTGPGQSHRSLLLQEVTLPAPLSFSEQFSARMVFFIGDGEDDRLNAGFWLGPPGLDDGDIEPDMVPCDLEELRLTYLPDLDLRAELEKDLSAENLPREKDQKKRSGRRRYESLTSRSQYRFNYGIKRAHNQSSNYGRQMPGRSGRGYDLFRQRAQNTSRPPSMHVDDFLAAQAIETTDTKKPQRGPPQGRSGRGGNFMGGGGGGGGGGGE</sequence>
<feature type="compositionally biased region" description="Basic residues" evidence="6">
    <location>
        <begin position="344"/>
        <end position="354"/>
    </location>
</feature>
<organism evidence="8 9">
    <name type="scientific">Acanthaster planci</name>
    <name type="common">Crown-of-thorns starfish</name>
    <dbReference type="NCBI Taxonomy" id="133434"/>
    <lineage>
        <taxon>Eukaryota</taxon>
        <taxon>Metazoa</taxon>
        <taxon>Echinodermata</taxon>
        <taxon>Eleutherozoa</taxon>
        <taxon>Asterozoa</taxon>
        <taxon>Asteroidea</taxon>
        <taxon>Valvatacea</taxon>
        <taxon>Valvatida</taxon>
        <taxon>Acanthasteridae</taxon>
        <taxon>Acanthaster</taxon>
    </lineage>
</organism>
<evidence type="ECO:0000259" key="7">
    <source>
        <dbReference type="Pfam" id="PF15912"/>
    </source>
</evidence>
<dbReference type="RefSeq" id="XP_022083896.1">
    <property type="nucleotide sequence ID" value="XM_022228204.1"/>
</dbReference>
<feature type="compositionally biased region" description="Pro residues" evidence="6">
    <location>
        <begin position="140"/>
        <end position="149"/>
    </location>
</feature>
<dbReference type="Pfam" id="PF15912">
    <property type="entry name" value="VIR_N"/>
    <property type="match status" value="1"/>
</dbReference>
<evidence type="ECO:0000256" key="5">
    <source>
        <dbReference type="ARBA" id="ARBA00023242"/>
    </source>
</evidence>
<dbReference type="GeneID" id="110975607"/>
<dbReference type="Proteomes" id="UP000694845">
    <property type="component" value="Unplaced"/>
</dbReference>
<dbReference type="InterPro" id="IPR026736">
    <property type="entry name" value="Virilizer"/>
</dbReference>
<feature type="region of interest" description="Disordered" evidence="6">
    <location>
        <begin position="1860"/>
        <end position="1915"/>
    </location>
</feature>
<dbReference type="GO" id="GO:0006397">
    <property type="term" value="P:mRNA processing"/>
    <property type="evidence" value="ECO:0007669"/>
    <property type="project" value="UniProtKB-KW"/>
</dbReference>
<evidence type="ECO:0000256" key="4">
    <source>
        <dbReference type="ARBA" id="ARBA00023187"/>
    </source>
</evidence>
<gene>
    <name evidence="9" type="primary">LOC110975607</name>
</gene>
<feature type="compositionally biased region" description="Pro residues" evidence="6">
    <location>
        <begin position="355"/>
        <end position="370"/>
    </location>
</feature>
<feature type="region of interest" description="Disordered" evidence="6">
    <location>
        <begin position="1402"/>
        <end position="1424"/>
    </location>
</feature>